<dbReference type="EMBL" id="MFSR01000006">
    <property type="protein sequence ID" value="OGI41035.1"/>
    <property type="molecule type" value="Genomic_DNA"/>
</dbReference>
<dbReference type="GO" id="GO:0005548">
    <property type="term" value="F:phospholipid transporter activity"/>
    <property type="evidence" value="ECO:0007669"/>
    <property type="project" value="TreeGrafter"/>
</dbReference>
<evidence type="ECO:0000313" key="3">
    <source>
        <dbReference type="Proteomes" id="UP000179334"/>
    </source>
</evidence>
<comment type="caution">
    <text evidence="2">The sequence shown here is derived from an EMBL/GenBank/DDBJ whole genome shotgun (WGS) entry which is preliminary data.</text>
</comment>
<name>A0A1F6T7L2_9PROT</name>
<dbReference type="NCBIfam" id="TIGR04430">
    <property type="entry name" value="OM_asym_MlaD"/>
    <property type="match status" value="1"/>
</dbReference>
<accession>A0A1F6T7L2</accession>
<feature type="domain" description="Mce/MlaD" evidence="1">
    <location>
        <begin position="39"/>
        <end position="117"/>
    </location>
</feature>
<dbReference type="PANTHER" id="PTHR33371">
    <property type="entry name" value="INTERMEMBRANE PHOSPHOLIPID TRANSPORT SYSTEM BINDING PROTEIN MLAD-RELATED"/>
    <property type="match status" value="1"/>
</dbReference>
<proteinExistence type="predicted"/>
<sequence>MNRKTLELWVGLFVAAGLLALAMLAFKVGNLATADVLNAYIVKARFDNIGSLKIKSPVTMAGVRVGRVSGISFDNGKYQAVVTLAIDGRYQKIPADSSASILTSGLLGEQYIGLDAGGDERYLKDGDEVMLTQSAIVLEKMIGQFLFSKASETPNNKK</sequence>
<protein>
    <submittedName>
        <fullName evidence="2">Outer membrane lipid asymmetry maintenance protein MlaD</fullName>
    </submittedName>
</protein>
<evidence type="ECO:0000313" key="2">
    <source>
        <dbReference type="EMBL" id="OGI41035.1"/>
    </source>
</evidence>
<evidence type="ECO:0000259" key="1">
    <source>
        <dbReference type="Pfam" id="PF02470"/>
    </source>
</evidence>
<dbReference type="InterPro" id="IPR030970">
    <property type="entry name" value="ABC_MlaD"/>
</dbReference>
<dbReference type="Pfam" id="PF02470">
    <property type="entry name" value="MlaD"/>
    <property type="match status" value="1"/>
</dbReference>
<dbReference type="InterPro" id="IPR003399">
    <property type="entry name" value="Mce/MlaD"/>
</dbReference>
<dbReference type="GO" id="GO:0005543">
    <property type="term" value="F:phospholipid binding"/>
    <property type="evidence" value="ECO:0007669"/>
    <property type="project" value="TreeGrafter"/>
</dbReference>
<dbReference type="AlphaFoldDB" id="A0A1F6T7L2"/>
<reference evidence="2 3" key="1">
    <citation type="journal article" date="2016" name="Nat. Commun.">
        <title>Thousands of microbial genomes shed light on interconnected biogeochemical processes in an aquifer system.</title>
        <authorList>
            <person name="Anantharaman K."/>
            <person name="Brown C.T."/>
            <person name="Hug L.A."/>
            <person name="Sharon I."/>
            <person name="Castelle C.J."/>
            <person name="Probst A.J."/>
            <person name="Thomas B.C."/>
            <person name="Singh A."/>
            <person name="Wilkins M.J."/>
            <person name="Karaoz U."/>
            <person name="Brodie E.L."/>
            <person name="Williams K.H."/>
            <person name="Hubbard S.S."/>
            <person name="Banfield J.F."/>
        </authorList>
    </citation>
    <scope>NUCLEOTIDE SEQUENCE [LARGE SCALE GENOMIC DNA]</scope>
</reference>
<dbReference type="PANTHER" id="PTHR33371:SF4">
    <property type="entry name" value="INTERMEMBRANE PHOSPHOLIPID TRANSPORT SYSTEM BINDING PROTEIN MLAD"/>
    <property type="match status" value="1"/>
</dbReference>
<gene>
    <name evidence="2" type="ORF">A2V91_06290</name>
</gene>
<organism evidence="2 3">
    <name type="scientific">Candidatus Muproteobacteria bacterium RBG_16_64_10</name>
    <dbReference type="NCBI Taxonomy" id="1817757"/>
    <lineage>
        <taxon>Bacteria</taxon>
        <taxon>Pseudomonadati</taxon>
        <taxon>Pseudomonadota</taxon>
        <taxon>Candidatus Muproteobacteria</taxon>
    </lineage>
</organism>
<dbReference type="Proteomes" id="UP000179334">
    <property type="component" value="Unassembled WGS sequence"/>
</dbReference>
<dbReference type="InterPro" id="IPR052336">
    <property type="entry name" value="MlaD_Phospholipid_Transporter"/>
</dbReference>